<dbReference type="EMBL" id="JAWDGP010000777">
    <property type="protein sequence ID" value="KAK3797321.1"/>
    <property type="molecule type" value="Genomic_DNA"/>
</dbReference>
<name>A0AAE1B1U3_9GAST</name>
<comment type="caution">
    <text evidence="1">The sequence shown here is derived from an EMBL/GenBank/DDBJ whole genome shotgun (WGS) entry which is preliminary data.</text>
</comment>
<accession>A0AAE1B1U3</accession>
<dbReference type="Proteomes" id="UP001283361">
    <property type="component" value="Unassembled WGS sequence"/>
</dbReference>
<dbReference type="AlphaFoldDB" id="A0AAE1B1U3"/>
<organism evidence="1 2">
    <name type="scientific">Elysia crispata</name>
    <name type="common">lettuce slug</name>
    <dbReference type="NCBI Taxonomy" id="231223"/>
    <lineage>
        <taxon>Eukaryota</taxon>
        <taxon>Metazoa</taxon>
        <taxon>Spiralia</taxon>
        <taxon>Lophotrochozoa</taxon>
        <taxon>Mollusca</taxon>
        <taxon>Gastropoda</taxon>
        <taxon>Heterobranchia</taxon>
        <taxon>Euthyneura</taxon>
        <taxon>Panpulmonata</taxon>
        <taxon>Sacoglossa</taxon>
        <taxon>Placobranchoidea</taxon>
        <taxon>Plakobranchidae</taxon>
        <taxon>Elysia</taxon>
    </lineage>
</organism>
<protein>
    <submittedName>
        <fullName evidence="1">Uncharacterized protein</fullName>
    </submittedName>
</protein>
<reference evidence="1" key="1">
    <citation type="journal article" date="2023" name="G3 (Bethesda)">
        <title>A reference genome for the long-term kleptoplast-retaining sea slug Elysia crispata morphotype clarki.</title>
        <authorList>
            <person name="Eastman K.E."/>
            <person name="Pendleton A.L."/>
            <person name="Shaikh M.A."/>
            <person name="Suttiyut T."/>
            <person name="Ogas R."/>
            <person name="Tomko P."/>
            <person name="Gavelis G."/>
            <person name="Widhalm J.R."/>
            <person name="Wisecaver J.H."/>
        </authorList>
    </citation>
    <scope>NUCLEOTIDE SEQUENCE</scope>
    <source>
        <strain evidence="1">ECLA1</strain>
    </source>
</reference>
<sequence>MGPSPGSLPSQITLVLQWWDSGTAINLPATTIKLESATLDSFVIRIMEKCPTFIDLSWVSVGCIEFRQNFIHQLMTCHASRDDSHGILDLAQSMPSRLQTWLDTVVCAM</sequence>
<evidence type="ECO:0000313" key="2">
    <source>
        <dbReference type="Proteomes" id="UP001283361"/>
    </source>
</evidence>
<gene>
    <name evidence="1" type="ORF">RRG08_020712</name>
</gene>
<evidence type="ECO:0000313" key="1">
    <source>
        <dbReference type="EMBL" id="KAK3797321.1"/>
    </source>
</evidence>
<proteinExistence type="predicted"/>
<keyword evidence="2" id="KW-1185">Reference proteome</keyword>